<keyword evidence="4" id="KW-1185">Reference proteome</keyword>
<dbReference type="HOGENOM" id="CLU_079417_2_2_11"/>
<dbReference type="PANTHER" id="PTHR35585">
    <property type="entry name" value="HHE DOMAIN PROTEIN (AFU_ORTHOLOGUE AFUA_4G00730)"/>
    <property type="match status" value="1"/>
</dbReference>
<dbReference type="EMBL" id="JH636049">
    <property type="protein sequence ID" value="EID56043.1"/>
    <property type="molecule type" value="Genomic_DNA"/>
</dbReference>
<evidence type="ECO:0000256" key="1">
    <source>
        <dbReference type="SAM" id="MobiDB-lite"/>
    </source>
</evidence>
<organism evidence="3 4">
    <name type="scientific">Saccharomonospora xinjiangensis XJ-54</name>
    <dbReference type="NCBI Taxonomy" id="882086"/>
    <lineage>
        <taxon>Bacteria</taxon>
        <taxon>Bacillati</taxon>
        <taxon>Actinomycetota</taxon>
        <taxon>Actinomycetes</taxon>
        <taxon>Pseudonocardiales</taxon>
        <taxon>Pseudonocardiaceae</taxon>
        <taxon>Saccharomonospora</taxon>
    </lineage>
</organism>
<feature type="domain" description="Hemerythrin-like" evidence="2">
    <location>
        <begin position="9"/>
        <end position="127"/>
    </location>
</feature>
<feature type="compositionally biased region" description="Pro residues" evidence="1">
    <location>
        <begin position="153"/>
        <end position="162"/>
    </location>
</feature>
<dbReference type="RefSeq" id="WP_006240265.1">
    <property type="nucleotide sequence ID" value="NZ_JH636049.1"/>
</dbReference>
<proteinExistence type="predicted"/>
<accession>I0V7E0</accession>
<reference evidence="3 4" key="1">
    <citation type="submission" date="2012-01" db="EMBL/GenBank/DDBJ databases">
        <title>Improved High-Quality Draft sequence of Saccharomonospora xinjiangensis XJ-54.</title>
        <authorList>
            <consortium name="US DOE Joint Genome Institute"/>
            <person name="Lucas S."/>
            <person name="Han J."/>
            <person name="Lapidus A."/>
            <person name="Cheng J.-F."/>
            <person name="Goodwin L."/>
            <person name="Pitluck S."/>
            <person name="Peters L."/>
            <person name="Mikhailova N."/>
            <person name="Teshima H."/>
            <person name="Detter J.C."/>
            <person name="Han C."/>
            <person name="Tapia R."/>
            <person name="Land M."/>
            <person name="Hauser L."/>
            <person name="Kyrpides N."/>
            <person name="Ivanova N."/>
            <person name="Pagani I."/>
            <person name="Brambilla E.-M."/>
            <person name="Klenk H.-P."/>
            <person name="Woyke T."/>
        </authorList>
    </citation>
    <scope>NUCLEOTIDE SEQUENCE [LARGE SCALE GENOMIC DNA]</scope>
    <source>
        <strain evidence="3 4">XJ-54</strain>
    </source>
</reference>
<dbReference type="PANTHER" id="PTHR35585:SF1">
    <property type="entry name" value="HHE DOMAIN PROTEIN (AFU_ORTHOLOGUE AFUA_4G00730)"/>
    <property type="match status" value="1"/>
</dbReference>
<dbReference type="OrthoDB" id="9793637at2"/>
<evidence type="ECO:0000313" key="4">
    <source>
        <dbReference type="Proteomes" id="UP000004691"/>
    </source>
</evidence>
<evidence type="ECO:0000313" key="3">
    <source>
        <dbReference type="EMBL" id="EID56043.1"/>
    </source>
</evidence>
<name>I0V7E0_9PSEU</name>
<gene>
    <name evidence="3" type="ORF">SacxiDRAFT_3851</name>
</gene>
<dbReference type="InterPro" id="IPR012312">
    <property type="entry name" value="Hemerythrin-like"/>
</dbReference>
<feature type="region of interest" description="Disordered" evidence="1">
    <location>
        <begin position="147"/>
        <end position="171"/>
    </location>
</feature>
<dbReference type="Proteomes" id="UP000004691">
    <property type="component" value="Unassembled WGS sequence"/>
</dbReference>
<protein>
    <submittedName>
        <fullName evidence="3">Hemerythrin HHE cation binding domain-containing protein</fullName>
    </submittedName>
</protein>
<evidence type="ECO:0000259" key="2">
    <source>
        <dbReference type="Pfam" id="PF01814"/>
    </source>
</evidence>
<dbReference type="eggNOG" id="COG5592">
    <property type="taxonomic scope" value="Bacteria"/>
</dbReference>
<dbReference type="STRING" id="882086.SacxiDRAFT_3851"/>
<dbReference type="AlphaFoldDB" id="I0V7E0"/>
<sequence length="187" mass="21300">MTSTSGSDLIDVITEDHRQVELVFEQLEDPRVEPGRRKELVDHVIAELVRHSVAEEQHVYPAARRHLHDGDEIADHEIAEHAEVERLMKRLEGLDATEPAFDSLVRELIDSIRHHVEEEERDLLPKLRAVCDEQELRELGEKVIEAKRTAPTRPHPAAPDMPPANRILDPGAGLVDRLRDKLTGREV</sequence>
<dbReference type="Pfam" id="PF01814">
    <property type="entry name" value="Hemerythrin"/>
    <property type="match status" value="1"/>
</dbReference>
<dbReference type="CDD" id="cd12108">
    <property type="entry name" value="Hr-like"/>
    <property type="match status" value="1"/>
</dbReference>
<dbReference type="Gene3D" id="1.20.120.520">
    <property type="entry name" value="nmb1532 protein domain like"/>
    <property type="match status" value="1"/>
</dbReference>